<evidence type="ECO:0000256" key="7">
    <source>
        <dbReference type="ARBA" id="ARBA00023004"/>
    </source>
</evidence>
<dbReference type="PROSITE" id="PS51404">
    <property type="entry name" value="DYP_PEROXIDASE"/>
    <property type="match status" value="1"/>
</dbReference>
<dbReference type="GO" id="GO:0046872">
    <property type="term" value="F:metal ion binding"/>
    <property type="evidence" value="ECO:0007669"/>
    <property type="project" value="UniProtKB-KW"/>
</dbReference>
<dbReference type="Pfam" id="PF21105">
    <property type="entry name" value="DyP_N"/>
    <property type="match status" value="1"/>
</dbReference>
<protein>
    <submittedName>
        <fullName evidence="11">Dyp-type peroxidase</fullName>
    </submittedName>
</protein>
<evidence type="ECO:0000256" key="1">
    <source>
        <dbReference type="ARBA" id="ARBA00001970"/>
    </source>
</evidence>
<evidence type="ECO:0000256" key="6">
    <source>
        <dbReference type="ARBA" id="ARBA00023002"/>
    </source>
</evidence>
<accession>A0A165BX62</accession>
<evidence type="ECO:0000256" key="8">
    <source>
        <dbReference type="ARBA" id="ARBA00025737"/>
    </source>
</evidence>
<evidence type="ECO:0000313" key="11">
    <source>
        <dbReference type="EMBL" id="KZV81408.1"/>
    </source>
</evidence>
<dbReference type="AlphaFoldDB" id="A0A165BX62"/>
<dbReference type="GO" id="GO:0004601">
    <property type="term" value="F:peroxidase activity"/>
    <property type="evidence" value="ECO:0007669"/>
    <property type="project" value="UniProtKB-KW"/>
</dbReference>
<proteinExistence type="inferred from homology"/>
<keyword evidence="4" id="KW-0479">Metal-binding</keyword>
<evidence type="ECO:0000259" key="9">
    <source>
        <dbReference type="Pfam" id="PF20628"/>
    </source>
</evidence>
<comment type="similarity">
    <text evidence="8">Belongs to the DyP-type peroxidase family.</text>
</comment>
<organism evidence="11 12">
    <name type="scientific">Exidia glandulosa HHB12029</name>
    <dbReference type="NCBI Taxonomy" id="1314781"/>
    <lineage>
        <taxon>Eukaryota</taxon>
        <taxon>Fungi</taxon>
        <taxon>Dikarya</taxon>
        <taxon>Basidiomycota</taxon>
        <taxon>Agaricomycotina</taxon>
        <taxon>Agaricomycetes</taxon>
        <taxon>Auriculariales</taxon>
        <taxon>Exidiaceae</taxon>
        <taxon>Exidia</taxon>
    </lineage>
</organism>
<dbReference type="GO" id="GO:0005829">
    <property type="term" value="C:cytosol"/>
    <property type="evidence" value="ECO:0007669"/>
    <property type="project" value="TreeGrafter"/>
</dbReference>
<dbReference type="Pfam" id="PF20628">
    <property type="entry name" value="Dyp_perox_C"/>
    <property type="match status" value="1"/>
</dbReference>
<dbReference type="InterPro" id="IPR049509">
    <property type="entry name" value="DyP_N"/>
</dbReference>
<keyword evidence="2 11" id="KW-0575">Peroxidase</keyword>
<feature type="domain" description="DyP dimeric alpha+beta barrel" evidence="10">
    <location>
        <begin position="24"/>
        <end position="173"/>
    </location>
</feature>
<dbReference type="STRING" id="1314781.A0A165BX62"/>
<gene>
    <name evidence="11" type="ORF">EXIGLDRAFT_628493</name>
</gene>
<evidence type="ECO:0000256" key="4">
    <source>
        <dbReference type="ARBA" id="ARBA00022723"/>
    </source>
</evidence>
<dbReference type="NCBIfam" id="TIGR01413">
    <property type="entry name" value="Dyp_perox_fam"/>
    <property type="match status" value="1"/>
</dbReference>
<reference evidence="11 12" key="1">
    <citation type="journal article" date="2016" name="Mol. Biol. Evol.">
        <title>Comparative Genomics of Early-Diverging Mushroom-Forming Fungi Provides Insights into the Origins of Lignocellulose Decay Capabilities.</title>
        <authorList>
            <person name="Nagy L.G."/>
            <person name="Riley R."/>
            <person name="Tritt A."/>
            <person name="Adam C."/>
            <person name="Daum C."/>
            <person name="Floudas D."/>
            <person name="Sun H."/>
            <person name="Yadav J.S."/>
            <person name="Pangilinan J."/>
            <person name="Larsson K.H."/>
            <person name="Matsuura K."/>
            <person name="Barry K."/>
            <person name="Labutti K."/>
            <person name="Kuo R."/>
            <person name="Ohm R.A."/>
            <person name="Bhattacharya S.S."/>
            <person name="Shirouzu T."/>
            <person name="Yoshinaga Y."/>
            <person name="Martin F.M."/>
            <person name="Grigoriev I.V."/>
            <person name="Hibbett D.S."/>
        </authorList>
    </citation>
    <scope>NUCLEOTIDE SEQUENCE [LARGE SCALE GENOMIC DNA]</scope>
    <source>
        <strain evidence="11 12">HHB12029</strain>
    </source>
</reference>
<sequence length="461" mass="50355">DITGQPPLPYPEDVIRDASLNTSDIQCDILVGMKKKLELFYFFTINDPQSFKDKLHNSVVPQITSTFQMLSVSTQPIVALNIAFSQTGLQTLNINDNLADPPFSAGQFVDAANLGDPGTVNWVKAFTATKLLHGVFLIASDNQTFIDAEVQFLETLFGPDISNLHRLQGNIRPAPFAGHEMFGFLDGVSQPAVAGFNVNPLPGQLTVNAGVILVGEPGDPVPRPAWAKDGSFLAFRQLQQLVPEFDTFLFNNAPPVPGFTQQDSADLLGARMIGRWKSGAPVDLFPLADDPIAGGDPMQNNNFDFTHPGFPFNSDQSHCPFDAHIRKTRPRADQNAPLNTIMRAGIPYGKEVTQDEINAGRSNPKLERGLAFVAYQSQIEQGFRFQQIRWANEPSFVSGKSVQPGFDPIIGANHGGPRFMAGYDVVDDTQVLDLPFDFVVSRGGAYFFSPSISALRNTISV</sequence>
<evidence type="ECO:0000256" key="5">
    <source>
        <dbReference type="ARBA" id="ARBA00022729"/>
    </source>
</evidence>
<evidence type="ECO:0000313" key="12">
    <source>
        <dbReference type="Proteomes" id="UP000077266"/>
    </source>
</evidence>
<keyword evidence="7" id="KW-0408">Iron</keyword>
<evidence type="ECO:0000259" key="10">
    <source>
        <dbReference type="Pfam" id="PF21105"/>
    </source>
</evidence>
<keyword evidence="3" id="KW-0349">Heme</keyword>
<keyword evidence="5" id="KW-0732">Signal</keyword>
<dbReference type="SUPFAM" id="SSF54909">
    <property type="entry name" value="Dimeric alpha+beta barrel"/>
    <property type="match status" value="1"/>
</dbReference>
<dbReference type="OrthoDB" id="3207336at2759"/>
<keyword evidence="12" id="KW-1185">Reference proteome</keyword>
<evidence type="ECO:0000256" key="3">
    <source>
        <dbReference type="ARBA" id="ARBA00022617"/>
    </source>
</evidence>
<dbReference type="PANTHER" id="PTHR30521:SF4">
    <property type="entry name" value="DEFERROCHELATASE"/>
    <property type="match status" value="1"/>
</dbReference>
<dbReference type="GO" id="GO:0020037">
    <property type="term" value="F:heme binding"/>
    <property type="evidence" value="ECO:0007669"/>
    <property type="project" value="InterPro"/>
</dbReference>
<dbReference type="Proteomes" id="UP000077266">
    <property type="component" value="Unassembled WGS sequence"/>
</dbReference>
<dbReference type="InterPro" id="IPR011008">
    <property type="entry name" value="Dimeric_a/b-barrel"/>
</dbReference>
<dbReference type="PANTHER" id="PTHR30521">
    <property type="entry name" value="DEFERROCHELATASE/PEROXIDASE"/>
    <property type="match status" value="1"/>
</dbReference>
<feature type="domain" description="Dyp-type peroxidase C-terminal" evidence="9">
    <location>
        <begin position="223"/>
        <end position="387"/>
    </location>
</feature>
<dbReference type="InParanoid" id="A0A165BX62"/>
<feature type="non-terminal residue" evidence="11">
    <location>
        <position position="1"/>
    </location>
</feature>
<comment type="cofactor">
    <cofactor evidence="1">
        <name>heme b</name>
        <dbReference type="ChEBI" id="CHEBI:60344"/>
    </cofactor>
</comment>
<dbReference type="InterPro" id="IPR006314">
    <property type="entry name" value="Dyp_peroxidase"/>
</dbReference>
<keyword evidence="6" id="KW-0560">Oxidoreductase</keyword>
<name>A0A165BX62_EXIGL</name>
<dbReference type="InterPro" id="IPR048328">
    <property type="entry name" value="Dyp_perox_C"/>
</dbReference>
<evidence type="ECO:0000256" key="2">
    <source>
        <dbReference type="ARBA" id="ARBA00022559"/>
    </source>
</evidence>
<dbReference type="EMBL" id="KV426393">
    <property type="protein sequence ID" value="KZV81408.1"/>
    <property type="molecule type" value="Genomic_DNA"/>
</dbReference>